<keyword evidence="5" id="KW-0472">Membrane</keyword>
<dbReference type="FunFam" id="2.60.40.420:FF:000010">
    <property type="entry name" value="Early nodulin-like protein 1"/>
    <property type="match status" value="1"/>
</dbReference>
<keyword evidence="4 10" id="KW-0732">Signal</keyword>
<dbReference type="AlphaFoldDB" id="A0A7N0V0G7"/>
<dbReference type="InterPro" id="IPR041846">
    <property type="entry name" value="ENL_dom"/>
</dbReference>
<keyword evidence="2" id="KW-1003">Cell membrane</keyword>
<keyword evidence="7" id="KW-0325">Glycoprotein</keyword>
<dbReference type="Pfam" id="PF02298">
    <property type="entry name" value="Cu_bind_like"/>
    <property type="match status" value="1"/>
</dbReference>
<accession>A0A7N0V0G7</accession>
<evidence type="ECO:0000256" key="9">
    <source>
        <dbReference type="ARBA" id="ARBA00035011"/>
    </source>
</evidence>
<evidence type="ECO:0000256" key="1">
    <source>
        <dbReference type="ARBA" id="ARBA00004609"/>
    </source>
</evidence>
<dbReference type="PANTHER" id="PTHR33021:SF234">
    <property type="entry name" value="EARLY NODULIN-LIKE PROTEIN 7"/>
    <property type="match status" value="1"/>
</dbReference>
<dbReference type="Gramene" id="Kaladp0092s0210.1.v1.1">
    <property type="protein sequence ID" value="Kaladp0092s0210.1.v1.1"/>
    <property type="gene ID" value="Kaladp0092s0210.v1.1"/>
</dbReference>
<evidence type="ECO:0000256" key="7">
    <source>
        <dbReference type="ARBA" id="ARBA00023180"/>
    </source>
</evidence>
<dbReference type="Proteomes" id="UP000594263">
    <property type="component" value="Unplaced"/>
</dbReference>
<keyword evidence="3" id="KW-0336">GPI-anchor</keyword>
<reference evidence="12" key="1">
    <citation type="submission" date="2021-01" db="UniProtKB">
        <authorList>
            <consortium name="EnsemblPlants"/>
        </authorList>
    </citation>
    <scope>IDENTIFICATION</scope>
</reference>
<evidence type="ECO:0000259" key="11">
    <source>
        <dbReference type="PROSITE" id="PS51485"/>
    </source>
</evidence>
<comment type="subcellular location">
    <subcellularLocation>
        <location evidence="1">Cell membrane</location>
        <topology evidence="1">Lipid-anchor</topology>
        <topology evidence="1">GPI-anchor</topology>
    </subcellularLocation>
</comment>
<evidence type="ECO:0000256" key="8">
    <source>
        <dbReference type="ARBA" id="ARBA00023288"/>
    </source>
</evidence>
<protein>
    <recommendedName>
        <fullName evidence="11">Phytocyanin domain-containing protein</fullName>
    </recommendedName>
</protein>
<dbReference type="GO" id="GO:0009055">
    <property type="term" value="F:electron transfer activity"/>
    <property type="evidence" value="ECO:0007669"/>
    <property type="project" value="InterPro"/>
</dbReference>
<dbReference type="InterPro" id="IPR003245">
    <property type="entry name" value="Phytocyanin_dom"/>
</dbReference>
<evidence type="ECO:0000256" key="10">
    <source>
        <dbReference type="SAM" id="SignalP"/>
    </source>
</evidence>
<comment type="similarity">
    <text evidence="9">Belongs to the early nodulin-like (ENODL) family.</text>
</comment>
<evidence type="ECO:0000313" key="13">
    <source>
        <dbReference type="Proteomes" id="UP000594263"/>
    </source>
</evidence>
<keyword evidence="8" id="KW-0449">Lipoprotein</keyword>
<organism evidence="12 13">
    <name type="scientific">Kalanchoe fedtschenkoi</name>
    <name type="common">Lavender scallops</name>
    <name type="synonym">South American air plant</name>
    <dbReference type="NCBI Taxonomy" id="63787"/>
    <lineage>
        <taxon>Eukaryota</taxon>
        <taxon>Viridiplantae</taxon>
        <taxon>Streptophyta</taxon>
        <taxon>Embryophyta</taxon>
        <taxon>Tracheophyta</taxon>
        <taxon>Spermatophyta</taxon>
        <taxon>Magnoliopsida</taxon>
        <taxon>eudicotyledons</taxon>
        <taxon>Gunneridae</taxon>
        <taxon>Pentapetalae</taxon>
        <taxon>Saxifragales</taxon>
        <taxon>Crassulaceae</taxon>
        <taxon>Kalanchoe</taxon>
    </lineage>
</organism>
<evidence type="ECO:0000313" key="12">
    <source>
        <dbReference type="EnsemblPlants" id="Kaladp0092s0210.1.v1.1"/>
    </source>
</evidence>
<evidence type="ECO:0000256" key="2">
    <source>
        <dbReference type="ARBA" id="ARBA00022475"/>
    </source>
</evidence>
<dbReference type="InterPro" id="IPR039391">
    <property type="entry name" value="Phytocyanin-like"/>
</dbReference>
<evidence type="ECO:0000256" key="3">
    <source>
        <dbReference type="ARBA" id="ARBA00022622"/>
    </source>
</evidence>
<feature type="signal peptide" evidence="10">
    <location>
        <begin position="1"/>
        <end position="30"/>
    </location>
</feature>
<evidence type="ECO:0000256" key="6">
    <source>
        <dbReference type="ARBA" id="ARBA00023157"/>
    </source>
</evidence>
<dbReference type="InterPro" id="IPR008972">
    <property type="entry name" value="Cupredoxin"/>
</dbReference>
<dbReference type="Gene3D" id="2.60.40.420">
    <property type="entry name" value="Cupredoxins - blue copper proteins"/>
    <property type="match status" value="1"/>
</dbReference>
<evidence type="ECO:0000256" key="4">
    <source>
        <dbReference type="ARBA" id="ARBA00022729"/>
    </source>
</evidence>
<dbReference type="PROSITE" id="PS51485">
    <property type="entry name" value="PHYTOCYANIN"/>
    <property type="match status" value="1"/>
</dbReference>
<dbReference type="OMA" id="VYSHWAS"/>
<name>A0A7N0V0G7_KALFE</name>
<keyword evidence="6" id="KW-1015">Disulfide bond</keyword>
<sequence>MAASSASSSCTLRYFSTLIITLSLALNTRCAPSEPAEFEVGGEHGWRVPDNNDTWFYTRWAADNRFHVGDSLSFVYHNDSVMVVEKYAYYHCNTSKPIYVFRDEGKTLIKLDRAGPFYFISGNSEHCKEGQRLEVDVMSDAPPHPIVMPPSSPAAPAPAPSSAFAVAESLPLALFAFFTAGLARLFASHH</sequence>
<evidence type="ECO:0000256" key="5">
    <source>
        <dbReference type="ARBA" id="ARBA00023136"/>
    </source>
</evidence>
<dbReference type="GO" id="GO:0098552">
    <property type="term" value="C:side of membrane"/>
    <property type="evidence" value="ECO:0007669"/>
    <property type="project" value="UniProtKB-KW"/>
</dbReference>
<feature type="domain" description="Phytocyanin" evidence="11">
    <location>
        <begin position="36"/>
        <end position="139"/>
    </location>
</feature>
<dbReference type="GO" id="GO:0005886">
    <property type="term" value="C:plasma membrane"/>
    <property type="evidence" value="ECO:0007669"/>
    <property type="project" value="UniProtKB-SubCell"/>
</dbReference>
<dbReference type="EnsemblPlants" id="Kaladp0092s0210.1.v1.1">
    <property type="protein sequence ID" value="Kaladp0092s0210.1.v1.1"/>
    <property type="gene ID" value="Kaladp0092s0210.v1.1"/>
</dbReference>
<dbReference type="CDD" id="cd11019">
    <property type="entry name" value="OsENODL1_like"/>
    <property type="match status" value="1"/>
</dbReference>
<proteinExistence type="inferred from homology"/>
<dbReference type="SUPFAM" id="SSF49503">
    <property type="entry name" value="Cupredoxins"/>
    <property type="match status" value="1"/>
</dbReference>
<feature type="chain" id="PRO_5029846856" description="Phytocyanin domain-containing protein" evidence="10">
    <location>
        <begin position="31"/>
        <end position="190"/>
    </location>
</feature>
<keyword evidence="13" id="KW-1185">Reference proteome</keyword>
<dbReference type="PANTHER" id="PTHR33021">
    <property type="entry name" value="BLUE COPPER PROTEIN"/>
    <property type="match status" value="1"/>
</dbReference>